<evidence type="ECO:0000256" key="9">
    <source>
        <dbReference type="SAM" id="MobiDB-lite"/>
    </source>
</evidence>
<dbReference type="PROSITE" id="PS51022">
    <property type="entry name" value="L27"/>
    <property type="match status" value="1"/>
</dbReference>
<dbReference type="PROSITE" id="PS50106">
    <property type="entry name" value="PDZ"/>
    <property type="match status" value="6"/>
</dbReference>
<dbReference type="CDD" id="cd06668">
    <property type="entry name" value="PDZ4_MUPP1-like"/>
    <property type="match status" value="1"/>
</dbReference>
<dbReference type="PANTHER" id="PTHR19964:SF10">
    <property type="entry name" value="MULTIPLE PDZ DOMAIN PROTEIN"/>
    <property type="match status" value="1"/>
</dbReference>
<evidence type="ECO:0000256" key="3">
    <source>
        <dbReference type="ARBA" id="ARBA00022427"/>
    </source>
</evidence>
<dbReference type="Gene3D" id="1.10.287.650">
    <property type="entry name" value="L27 domain"/>
    <property type="match status" value="1"/>
</dbReference>
<dbReference type="GO" id="GO:0005737">
    <property type="term" value="C:cytoplasm"/>
    <property type="evidence" value="ECO:0007669"/>
    <property type="project" value="TreeGrafter"/>
</dbReference>
<dbReference type="InterPro" id="IPR015132">
    <property type="entry name" value="L27_2"/>
</dbReference>
<keyword evidence="4" id="KW-1003">Cell membrane</keyword>
<dbReference type="Proteomes" id="UP001279410">
    <property type="component" value="Unassembled WGS sequence"/>
</dbReference>
<feature type="domain" description="PDZ" evidence="10">
    <location>
        <begin position="536"/>
        <end position="617"/>
    </location>
</feature>
<dbReference type="GO" id="GO:0120192">
    <property type="term" value="P:tight junction assembly"/>
    <property type="evidence" value="ECO:0007669"/>
    <property type="project" value="TreeGrafter"/>
</dbReference>
<keyword evidence="5" id="KW-0597">Phosphoprotein</keyword>
<organism evidence="12 13">
    <name type="scientific">Lates japonicus</name>
    <name type="common">Japanese lates</name>
    <dbReference type="NCBI Taxonomy" id="270547"/>
    <lineage>
        <taxon>Eukaryota</taxon>
        <taxon>Metazoa</taxon>
        <taxon>Chordata</taxon>
        <taxon>Craniata</taxon>
        <taxon>Vertebrata</taxon>
        <taxon>Euteleostomi</taxon>
        <taxon>Actinopterygii</taxon>
        <taxon>Neopterygii</taxon>
        <taxon>Teleostei</taxon>
        <taxon>Neoteleostei</taxon>
        <taxon>Acanthomorphata</taxon>
        <taxon>Carangaria</taxon>
        <taxon>Carangaria incertae sedis</taxon>
        <taxon>Centropomidae</taxon>
        <taxon>Lates</taxon>
    </lineage>
</organism>
<feature type="domain" description="PDZ" evidence="10">
    <location>
        <begin position="235"/>
        <end position="315"/>
    </location>
</feature>
<comment type="caution">
    <text evidence="12">The sequence shown here is derived from an EMBL/GenBank/DDBJ whole genome shotgun (WGS) entry which is preliminary data.</text>
</comment>
<evidence type="ECO:0000256" key="5">
    <source>
        <dbReference type="ARBA" id="ARBA00022553"/>
    </source>
</evidence>
<dbReference type="CDD" id="cd06667">
    <property type="entry name" value="PDZ2_MUPP1-like"/>
    <property type="match status" value="1"/>
</dbReference>
<dbReference type="AlphaFoldDB" id="A0AAD3MGE2"/>
<feature type="region of interest" description="Disordered" evidence="9">
    <location>
        <begin position="474"/>
        <end position="508"/>
    </location>
</feature>
<keyword evidence="8" id="KW-0472">Membrane</keyword>
<dbReference type="GO" id="GO:0005923">
    <property type="term" value="C:bicellular tight junction"/>
    <property type="evidence" value="ECO:0007669"/>
    <property type="project" value="UniProtKB-SubCell"/>
</dbReference>
<dbReference type="PANTHER" id="PTHR19964">
    <property type="entry name" value="MULTIPLE PDZ DOMAIN PROTEIN"/>
    <property type="match status" value="1"/>
</dbReference>
<evidence type="ECO:0000256" key="7">
    <source>
        <dbReference type="ARBA" id="ARBA00022949"/>
    </source>
</evidence>
<keyword evidence="3" id="KW-0796">Tight junction</keyword>
<dbReference type="InterPro" id="IPR051342">
    <property type="entry name" value="PDZ_scaffold"/>
</dbReference>
<dbReference type="FunFam" id="2.30.42.10:FF:000093">
    <property type="entry name" value="multiple PDZ domain protein isoform X1"/>
    <property type="match status" value="1"/>
</dbReference>
<feature type="domain" description="PDZ" evidence="10">
    <location>
        <begin position="117"/>
        <end position="204"/>
    </location>
</feature>
<dbReference type="GO" id="GO:0016324">
    <property type="term" value="C:apical plasma membrane"/>
    <property type="evidence" value="ECO:0007669"/>
    <property type="project" value="UniProtKB-SubCell"/>
</dbReference>
<feature type="domain" description="L27" evidence="11">
    <location>
        <begin position="1"/>
        <end position="59"/>
    </location>
</feature>
<accession>A0AAD3MGE2</accession>
<evidence type="ECO:0000259" key="11">
    <source>
        <dbReference type="PROSITE" id="PS51022"/>
    </source>
</evidence>
<dbReference type="FunFam" id="2.30.42.10:FF:000070">
    <property type="entry name" value="Multiple PDZ domain protein"/>
    <property type="match status" value="1"/>
</dbReference>
<dbReference type="Pfam" id="PF00595">
    <property type="entry name" value="PDZ"/>
    <property type="match status" value="6"/>
</dbReference>
<dbReference type="SMART" id="SM00569">
    <property type="entry name" value="L27"/>
    <property type="match status" value="1"/>
</dbReference>
<dbReference type="InterPro" id="IPR036892">
    <property type="entry name" value="L27_dom_sf"/>
</dbReference>
<keyword evidence="6" id="KW-0677">Repeat</keyword>
<dbReference type="FunFam" id="2.30.42.10:FF:000057">
    <property type="entry name" value="multiple PDZ domain protein isoform X1"/>
    <property type="match status" value="1"/>
</dbReference>
<evidence type="ECO:0000256" key="2">
    <source>
        <dbReference type="ARBA" id="ARBA00004435"/>
    </source>
</evidence>
<feature type="non-terminal residue" evidence="12">
    <location>
        <position position="1"/>
    </location>
</feature>
<comment type="subcellular location">
    <subcellularLocation>
        <location evidence="1">Apical cell membrane</location>
    </subcellularLocation>
    <subcellularLocation>
        <location evidence="2">Cell junction</location>
        <location evidence="2">Tight junction</location>
    </subcellularLocation>
</comment>
<feature type="compositionally biased region" description="Basic and acidic residues" evidence="9">
    <location>
        <begin position="474"/>
        <end position="487"/>
    </location>
</feature>
<dbReference type="Gene3D" id="2.30.42.10">
    <property type="match status" value="6"/>
</dbReference>
<evidence type="ECO:0000256" key="4">
    <source>
        <dbReference type="ARBA" id="ARBA00022475"/>
    </source>
</evidence>
<evidence type="ECO:0000313" key="13">
    <source>
        <dbReference type="Proteomes" id="UP001279410"/>
    </source>
</evidence>
<dbReference type="CDD" id="cd06670">
    <property type="entry name" value="PDZ6_MUPP1-like"/>
    <property type="match status" value="1"/>
</dbReference>
<sequence length="1109" mass="119081">MDTQRALQAVERLQAKLKERGEVPTEEKLSLLKSVLQSPLFHQILALQKSVQHLRDQGSVPASRGSDPVDHITAVKPSGSHVSYSDISAATHINGKTSSEEFEHIIQSMAQGRFVTHVELQKPVSGGLGFSVVGLKSENRGELGIFIQEIQLGSVAHCDGKLKEADQILAINGQPLDQTVTHQQAIGILQSASERVQLTVARGPIPQLASPVVSRTPSAASTLSAKSSAWQHVETIELVNDGTGLGFGIVGGKTTGVIVKTILPGGIADQDGRLRSGDHILRIGDTDLYGMGSEQVAQVLRQCGNRVKLVVTRGPVDENPSVSAVMPVVLPTVNEQQGYEEEEEEETEAFDVSLTKNTQGLGITIAGYVGDKNSEPSGIFVKSITKDSAVDQDGRIHVGDQIIAVDGVNIQGYTNQQAVEVLRHTGQTVHLKLIRRGFRPDEIPPAVAPSVTVPSPSTTIPTTATVLRELELERRKAEDSAQDEKPLQTKSEGSDVSPSTDQLTEDKRGMKLTLFEEEELMKKWQEILGPTNEVVVAQVEKFSESSGLGISLEANSGHHYIRSVLPEGPVGRCGKLFNGDELLEVNGISLIGETHKEVVRILKELPLCVYMTCCRPAPLLQTDMDAIQPESEALPTTTKLKKQIDLSSVLLAGDSEVNAAAATQDNVTEEVIGSPLAMWELEIQNIELEKGEGGLGFSILDYQDPLDPAKTVIVIRSLVPDGVAEQDGRLLPGDRLMYVNTTNLENASLEDAVQALKGAKLGKVQIGVAKPLPGICGYSHSPHPYGEQEITSSSTIHSFDFNSILVEEGEEEDLAEGIVYRAEPALIETSEADLSDEKVLLTYSGLEDDTFQASMIALHGSSCSADLDYLHSSTPKLTARLDLLDEHPCFTTPSGLGDNTQAFSPEKSASFAPPGLRGHVPAFNAVLSSSDQYLAQHSAKEEPVECSNSYSPFAEIGTISNVQEEPVESLHYQKEPPISFGDIGDIKILMKDEEAGVKESAEDGDKEVLTSGSNFERTITVVKGNSSLGMTVSAMKDGLGMLIRSIIHGGSISRDGRLGVGDLILAINGEPTANLTNAQARAMLRRHSLIGPDMGSACSPEDDLCPFYV</sequence>
<dbReference type="InterPro" id="IPR036034">
    <property type="entry name" value="PDZ_sf"/>
</dbReference>
<gene>
    <name evidence="12" type="ORF">AKAME5_000641300</name>
</gene>
<keyword evidence="7" id="KW-0965">Cell junction</keyword>
<dbReference type="InterPro" id="IPR004172">
    <property type="entry name" value="L27_dom"/>
</dbReference>
<evidence type="ECO:0000256" key="6">
    <source>
        <dbReference type="ARBA" id="ARBA00022737"/>
    </source>
</evidence>
<dbReference type="SMART" id="SM00228">
    <property type="entry name" value="PDZ"/>
    <property type="match status" value="6"/>
</dbReference>
<feature type="compositionally biased region" description="Polar residues" evidence="9">
    <location>
        <begin position="488"/>
        <end position="502"/>
    </location>
</feature>
<feature type="domain" description="PDZ" evidence="10">
    <location>
        <begin position="351"/>
        <end position="437"/>
    </location>
</feature>
<dbReference type="SUPFAM" id="SSF101288">
    <property type="entry name" value="L27 domain"/>
    <property type="match status" value="1"/>
</dbReference>
<dbReference type="SUPFAM" id="SSF50156">
    <property type="entry name" value="PDZ domain-like"/>
    <property type="match status" value="6"/>
</dbReference>
<dbReference type="FunFam" id="2.30.42.10:FF:000072">
    <property type="entry name" value="multiple PDZ domain protein isoform X1"/>
    <property type="match status" value="1"/>
</dbReference>
<dbReference type="Pfam" id="PF09045">
    <property type="entry name" value="L27_2"/>
    <property type="match status" value="1"/>
</dbReference>
<dbReference type="CDD" id="cd06669">
    <property type="entry name" value="PDZ5_MUPP1-like"/>
    <property type="match status" value="1"/>
</dbReference>
<evidence type="ECO:0000256" key="1">
    <source>
        <dbReference type="ARBA" id="ARBA00004221"/>
    </source>
</evidence>
<feature type="domain" description="PDZ" evidence="10">
    <location>
        <begin position="685"/>
        <end position="759"/>
    </location>
</feature>
<reference evidence="12" key="1">
    <citation type="submission" date="2022-08" db="EMBL/GenBank/DDBJ databases">
        <title>Genome sequencing of akame (Lates japonicus).</title>
        <authorList>
            <person name="Hashiguchi Y."/>
            <person name="Takahashi H."/>
        </authorList>
    </citation>
    <scope>NUCLEOTIDE SEQUENCE</scope>
    <source>
        <strain evidence="12">Kochi</strain>
    </source>
</reference>
<name>A0AAD3MGE2_LATJO</name>
<evidence type="ECO:0000313" key="12">
    <source>
        <dbReference type="EMBL" id="GLD53695.1"/>
    </source>
</evidence>
<dbReference type="InterPro" id="IPR001478">
    <property type="entry name" value="PDZ"/>
</dbReference>
<dbReference type="CDD" id="cd06689">
    <property type="entry name" value="PDZ1_MUPP1-like"/>
    <property type="match status" value="1"/>
</dbReference>
<dbReference type="CDD" id="cd06791">
    <property type="entry name" value="PDZ3_MUPP1-like"/>
    <property type="match status" value="1"/>
</dbReference>
<evidence type="ECO:0000259" key="10">
    <source>
        <dbReference type="PROSITE" id="PS50106"/>
    </source>
</evidence>
<dbReference type="EMBL" id="BRZM01000018">
    <property type="protein sequence ID" value="GLD53695.1"/>
    <property type="molecule type" value="Genomic_DNA"/>
</dbReference>
<keyword evidence="13" id="KW-1185">Reference proteome</keyword>
<feature type="domain" description="PDZ" evidence="10">
    <location>
        <begin position="1018"/>
        <end position="1086"/>
    </location>
</feature>
<protein>
    <submittedName>
        <fullName evidence="12">Multiple PDZ domain protein-like protein</fullName>
    </submittedName>
</protein>
<evidence type="ECO:0000256" key="8">
    <source>
        <dbReference type="ARBA" id="ARBA00023136"/>
    </source>
</evidence>
<proteinExistence type="predicted"/>